<dbReference type="EMBL" id="BMMK01000008">
    <property type="protein sequence ID" value="GGM50770.1"/>
    <property type="molecule type" value="Genomic_DNA"/>
</dbReference>
<proteinExistence type="predicted"/>
<organism evidence="2 3">
    <name type="scientific">Longimycelium tulufanense</name>
    <dbReference type="NCBI Taxonomy" id="907463"/>
    <lineage>
        <taxon>Bacteria</taxon>
        <taxon>Bacillati</taxon>
        <taxon>Actinomycetota</taxon>
        <taxon>Actinomycetes</taxon>
        <taxon>Pseudonocardiales</taxon>
        <taxon>Pseudonocardiaceae</taxon>
        <taxon>Longimycelium</taxon>
    </lineage>
</organism>
<sequence length="569" mass="58852">MARKKLLAVAGGVFVTIALGATLVIKAPMGQVEVDPAAAKSAETVENTSTARATQEHAKQKVAAAQSGHDMGAAPKAANDGDKSAKGKLLGTGSGKVYPDPVDGRTFDRYDGEWTQQRGNKVCALVVSCATSDGFWFFQGTNGMLRTQVSGSKEAGGTLTHTWSSPKFTYRGNDGKAPEENVVQYRFRAATDRFAESELANGNFKVQVVDAAGNVVAENSGRELIPGKDWKATRFSVPASALKIGETYQLRAVTQIAKEGRRDSGGTVDWDCVALTARSGDMTGTEGCGGGDTPPDPGEFVMGGGSSPVCNSVLDPLMGPLYATLKQVLDGPNKEAARAGMTTADLVNELLAPGRPLAVALGDLTGTFAATTSGELSGPGAQLAQQLQPFTEAVAKATNPATSALNGALTPLAKILSDAAGNVTKPAGELLAGLLSPAGHLAAPLIPVYDSMVRPITQPFVSTVMNNAKPAMVAALGPEGTKAAGNILQPLEEAARGTAGPFTAAIGTLHPVHATIVNLLDPIYTSYLTTLGPDAEQYTKFVRSAYVHSFKGYCGDSGKPAPESEHGHN</sequence>
<dbReference type="Proteomes" id="UP000637578">
    <property type="component" value="Unassembled WGS sequence"/>
</dbReference>
<dbReference type="RefSeq" id="WP_189056598.1">
    <property type="nucleotide sequence ID" value="NZ_BMMK01000008.1"/>
</dbReference>
<feature type="region of interest" description="Disordered" evidence="1">
    <location>
        <begin position="46"/>
        <end position="95"/>
    </location>
</feature>
<evidence type="ECO:0000313" key="3">
    <source>
        <dbReference type="Proteomes" id="UP000637578"/>
    </source>
</evidence>
<dbReference type="AlphaFoldDB" id="A0A8J3FTN0"/>
<protein>
    <submittedName>
        <fullName evidence="2">Uncharacterized protein</fullName>
    </submittedName>
</protein>
<evidence type="ECO:0000256" key="1">
    <source>
        <dbReference type="SAM" id="MobiDB-lite"/>
    </source>
</evidence>
<name>A0A8J3FTN0_9PSEU</name>
<comment type="caution">
    <text evidence="2">The sequence shown here is derived from an EMBL/GenBank/DDBJ whole genome shotgun (WGS) entry which is preliminary data.</text>
</comment>
<accession>A0A8J3FTN0</accession>
<keyword evidence="3" id="KW-1185">Reference proteome</keyword>
<gene>
    <name evidence="2" type="ORF">GCM10012275_22040</name>
</gene>
<reference evidence="2" key="1">
    <citation type="journal article" date="2014" name="Int. J. Syst. Evol. Microbiol.">
        <title>Complete genome sequence of Corynebacterium casei LMG S-19264T (=DSM 44701T), isolated from a smear-ripened cheese.</title>
        <authorList>
            <consortium name="US DOE Joint Genome Institute (JGI-PGF)"/>
            <person name="Walter F."/>
            <person name="Albersmeier A."/>
            <person name="Kalinowski J."/>
            <person name="Ruckert C."/>
        </authorList>
    </citation>
    <scope>NUCLEOTIDE SEQUENCE</scope>
    <source>
        <strain evidence="2">CGMCC 4.5737</strain>
    </source>
</reference>
<reference evidence="2" key="2">
    <citation type="submission" date="2020-09" db="EMBL/GenBank/DDBJ databases">
        <authorList>
            <person name="Sun Q."/>
            <person name="Zhou Y."/>
        </authorList>
    </citation>
    <scope>NUCLEOTIDE SEQUENCE</scope>
    <source>
        <strain evidence="2">CGMCC 4.5737</strain>
    </source>
</reference>
<evidence type="ECO:0000313" key="2">
    <source>
        <dbReference type="EMBL" id="GGM50770.1"/>
    </source>
</evidence>